<dbReference type="InterPro" id="IPR018063">
    <property type="entry name" value="SAM_MeTrfase_RsmI_CS"/>
</dbReference>
<dbReference type="PANTHER" id="PTHR46111:SF1">
    <property type="entry name" value="RIBOSOMAL RNA SMALL SUBUNIT METHYLTRANSFERASE I"/>
    <property type="match status" value="1"/>
</dbReference>
<keyword evidence="9" id="KW-1185">Reference proteome</keyword>
<dbReference type="InterPro" id="IPR000878">
    <property type="entry name" value="4pyrrol_Mease"/>
</dbReference>
<dbReference type="PROSITE" id="PS01296">
    <property type="entry name" value="RSMI"/>
    <property type="match status" value="1"/>
</dbReference>
<evidence type="ECO:0000256" key="1">
    <source>
        <dbReference type="ARBA" id="ARBA00022490"/>
    </source>
</evidence>
<dbReference type="NCBIfam" id="TIGR00096">
    <property type="entry name" value="16S rRNA (cytidine(1402)-2'-O)-methyltransferase"/>
    <property type="match status" value="1"/>
</dbReference>
<dbReference type="AlphaFoldDB" id="A0A4U8TN49"/>
<gene>
    <name evidence="6 8" type="primary">rsmI</name>
    <name evidence="8" type="ORF">LS65_008070</name>
</gene>
<dbReference type="PIRSF" id="PIRSF005917">
    <property type="entry name" value="MTase_YraL"/>
    <property type="match status" value="1"/>
</dbReference>
<dbReference type="HAMAP" id="MF_01877">
    <property type="entry name" value="16SrRNA_methyltr_I"/>
    <property type="match status" value="1"/>
</dbReference>
<proteinExistence type="inferred from homology"/>
<evidence type="ECO:0000313" key="9">
    <source>
        <dbReference type="Proteomes" id="UP000029707"/>
    </source>
</evidence>
<evidence type="ECO:0000256" key="5">
    <source>
        <dbReference type="ARBA" id="ARBA00022691"/>
    </source>
</evidence>
<keyword evidence="2 6" id="KW-0698">rRNA processing</keyword>
<comment type="similarity">
    <text evidence="6">Belongs to the methyltransferase superfamily. RsmI family.</text>
</comment>
<accession>A0A4U8TN49</accession>
<evidence type="ECO:0000259" key="7">
    <source>
        <dbReference type="Pfam" id="PF00590"/>
    </source>
</evidence>
<feature type="domain" description="Tetrapyrrole methylase" evidence="7">
    <location>
        <begin position="1"/>
        <end position="220"/>
    </location>
</feature>
<comment type="subcellular location">
    <subcellularLocation>
        <location evidence="6">Cytoplasm</location>
    </subcellularLocation>
</comment>
<comment type="function">
    <text evidence="6">Catalyzes the 2'-O-methylation of the ribose of cytidine 1402 (C1402) in 16S rRNA.</text>
</comment>
<sequence>MLLLVPTPIGNLEDITIRALGALKQANIILCEDTRVAKKLLELLVSRSLLALPADMDSQVFIESKQFLSFHSHNQDDFIASLDKKIFNSCVLYLSDAGTPCISDPGAKLISYAIMNNIDFDILPGACALNVAFCGSGIESTPFVFLGFLPHKKLERQNKIAQIAKLRMEGAYSVICYESPHRILDTLEDIDSILPSTYLSVQKELTKLHQQRFYGKAREIKEKIKTCSIRGEWVIVFDFTDSICEVEEKALHYEDVYMLDIPPKIKAKILSKMSSRSTKQCYEELLDKERMK</sequence>
<dbReference type="EC" id="2.1.1.198" evidence="6"/>
<dbReference type="InterPro" id="IPR008189">
    <property type="entry name" value="rRNA_ssu_MeTfrase_I"/>
</dbReference>
<dbReference type="OrthoDB" id="9809084at2"/>
<reference evidence="8 9" key="1">
    <citation type="journal article" date="2014" name="Genome Announc.">
        <title>Draft genome sequences of eight enterohepatic helicobacter species isolated from both laboratory and wild rodents.</title>
        <authorList>
            <person name="Sheh A."/>
            <person name="Shen Z."/>
            <person name="Fox J.G."/>
        </authorList>
    </citation>
    <scope>NUCLEOTIDE SEQUENCE [LARGE SCALE GENOMIC DNA]</scope>
    <source>
        <strain evidence="8 9">MIT 01-6451</strain>
    </source>
</reference>
<dbReference type="GO" id="GO:0005737">
    <property type="term" value="C:cytoplasm"/>
    <property type="evidence" value="ECO:0007669"/>
    <property type="project" value="UniProtKB-SubCell"/>
</dbReference>
<name>A0A4U8TN49_9HELI</name>
<keyword evidence="5 6" id="KW-0949">S-adenosyl-L-methionine</keyword>
<evidence type="ECO:0000256" key="4">
    <source>
        <dbReference type="ARBA" id="ARBA00022679"/>
    </source>
</evidence>
<comment type="caution">
    <text evidence="8">The sequence shown here is derived from an EMBL/GenBank/DDBJ whole genome shotgun (WGS) entry which is preliminary data.</text>
</comment>
<evidence type="ECO:0000313" key="8">
    <source>
        <dbReference type="EMBL" id="TLE00268.1"/>
    </source>
</evidence>
<evidence type="ECO:0000256" key="3">
    <source>
        <dbReference type="ARBA" id="ARBA00022603"/>
    </source>
</evidence>
<dbReference type="Gene3D" id="3.40.1010.10">
    <property type="entry name" value="Cobalt-precorrin-4 Transmethylase, Domain 1"/>
    <property type="match status" value="1"/>
</dbReference>
<keyword evidence="4 6" id="KW-0808">Transferase</keyword>
<keyword evidence="1 6" id="KW-0963">Cytoplasm</keyword>
<dbReference type="SUPFAM" id="SSF53790">
    <property type="entry name" value="Tetrapyrrole methylase"/>
    <property type="match status" value="1"/>
</dbReference>
<dbReference type="PANTHER" id="PTHR46111">
    <property type="entry name" value="RIBOSOMAL RNA SMALL SUBUNIT METHYLTRANSFERASE I"/>
    <property type="match status" value="1"/>
</dbReference>
<dbReference type="InterPro" id="IPR035996">
    <property type="entry name" value="4pyrrol_Methylase_sf"/>
</dbReference>
<dbReference type="STRING" id="425400.LS65_00355"/>
<keyword evidence="3 6" id="KW-0489">Methyltransferase</keyword>
<organism evidence="8 9">
    <name type="scientific">Helicobacter japonicus</name>
    <dbReference type="NCBI Taxonomy" id="425400"/>
    <lineage>
        <taxon>Bacteria</taxon>
        <taxon>Pseudomonadati</taxon>
        <taxon>Campylobacterota</taxon>
        <taxon>Epsilonproteobacteria</taxon>
        <taxon>Campylobacterales</taxon>
        <taxon>Helicobacteraceae</taxon>
        <taxon>Helicobacter</taxon>
    </lineage>
</organism>
<protein>
    <recommendedName>
        <fullName evidence="6">Ribosomal RNA small subunit methyltransferase I</fullName>
        <ecNumber evidence="6">2.1.1.198</ecNumber>
    </recommendedName>
    <alternativeName>
        <fullName evidence="6">16S rRNA 2'-O-ribose C1402 methyltransferase</fullName>
    </alternativeName>
    <alternativeName>
        <fullName evidence="6">rRNA (cytidine-2'-O-)-methyltransferase RsmI</fullName>
    </alternativeName>
</protein>
<dbReference type="InterPro" id="IPR014776">
    <property type="entry name" value="4pyrrole_Mease_sub2"/>
</dbReference>
<dbReference type="CDD" id="cd11648">
    <property type="entry name" value="RsmI"/>
    <property type="match status" value="1"/>
</dbReference>
<dbReference type="EMBL" id="JRMQ02000013">
    <property type="protein sequence ID" value="TLE00268.1"/>
    <property type="molecule type" value="Genomic_DNA"/>
</dbReference>
<dbReference type="GO" id="GO:0070677">
    <property type="term" value="F:rRNA (cytosine-2'-O-)-methyltransferase activity"/>
    <property type="evidence" value="ECO:0007669"/>
    <property type="project" value="UniProtKB-UniRule"/>
</dbReference>
<dbReference type="Gene3D" id="3.30.950.10">
    <property type="entry name" value="Methyltransferase, Cobalt-precorrin-4 Transmethylase, Domain 2"/>
    <property type="match status" value="1"/>
</dbReference>
<dbReference type="Pfam" id="PF00590">
    <property type="entry name" value="TP_methylase"/>
    <property type="match status" value="1"/>
</dbReference>
<evidence type="ECO:0000256" key="6">
    <source>
        <dbReference type="HAMAP-Rule" id="MF_01877"/>
    </source>
</evidence>
<dbReference type="InterPro" id="IPR014777">
    <property type="entry name" value="4pyrrole_Mease_sub1"/>
</dbReference>
<evidence type="ECO:0000256" key="2">
    <source>
        <dbReference type="ARBA" id="ARBA00022552"/>
    </source>
</evidence>
<comment type="catalytic activity">
    <reaction evidence="6">
        <text>cytidine(1402) in 16S rRNA + S-adenosyl-L-methionine = 2'-O-methylcytidine(1402) in 16S rRNA + S-adenosyl-L-homocysteine + H(+)</text>
        <dbReference type="Rhea" id="RHEA:42924"/>
        <dbReference type="Rhea" id="RHEA-COMP:10285"/>
        <dbReference type="Rhea" id="RHEA-COMP:10286"/>
        <dbReference type="ChEBI" id="CHEBI:15378"/>
        <dbReference type="ChEBI" id="CHEBI:57856"/>
        <dbReference type="ChEBI" id="CHEBI:59789"/>
        <dbReference type="ChEBI" id="CHEBI:74495"/>
        <dbReference type="ChEBI" id="CHEBI:82748"/>
        <dbReference type="EC" id="2.1.1.198"/>
    </reaction>
</comment>
<dbReference type="Proteomes" id="UP000029707">
    <property type="component" value="Unassembled WGS sequence"/>
</dbReference>